<dbReference type="PANTHER" id="PTHR11061">
    <property type="entry name" value="RNA M5U METHYLTRANSFERASE"/>
    <property type="match status" value="1"/>
</dbReference>
<comment type="catalytic activity">
    <reaction evidence="9">
        <text>uridine(1939) in 23S rRNA + S-adenosyl-L-methionine = 5-methyluridine(1939) in 23S rRNA + S-adenosyl-L-homocysteine + H(+)</text>
        <dbReference type="Rhea" id="RHEA:42908"/>
        <dbReference type="Rhea" id="RHEA-COMP:10278"/>
        <dbReference type="Rhea" id="RHEA-COMP:10279"/>
        <dbReference type="ChEBI" id="CHEBI:15378"/>
        <dbReference type="ChEBI" id="CHEBI:57856"/>
        <dbReference type="ChEBI" id="CHEBI:59789"/>
        <dbReference type="ChEBI" id="CHEBI:65315"/>
        <dbReference type="ChEBI" id="CHEBI:74447"/>
        <dbReference type="EC" id="2.1.1.190"/>
    </reaction>
</comment>
<dbReference type="OrthoDB" id="9804590at2"/>
<feature type="active site" evidence="11">
    <location>
        <position position="405"/>
    </location>
</feature>
<evidence type="ECO:0000256" key="2">
    <source>
        <dbReference type="ARBA" id="ARBA00022552"/>
    </source>
</evidence>
<evidence type="ECO:0000256" key="11">
    <source>
        <dbReference type="PROSITE-ProRule" id="PRU10015"/>
    </source>
</evidence>
<keyword evidence="5 9" id="KW-0949">S-adenosyl-L-methionine</keyword>
<dbReference type="InterPro" id="IPR002792">
    <property type="entry name" value="TRAM_dom"/>
</dbReference>
<gene>
    <name evidence="9 13" type="primary">rlmD</name>
    <name evidence="13" type="ORF">E4680_02230</name>
</gene>
<keyword evidence="8 9" id="KW-0411">Iron-sulfur</keyword>
<keyword evidence="6 9" id="KW-0479">Metal-binding</keyword>
<feature type="binding site" evidence="9">
    <location>
        <position position="313"/>
    </location>
    <ligand>
        <name>S-adenosyl-L-methionine</name>
        <dbReference type="ChEBI" id="CHEBI:59789"/>
    </ligand>
</feature>
<feature type="binding site" evidence="9">
    <location>
        <position position="80"/>
    </location>
    <ligand>
        <name>[4Fe-4S] cluster</name>
        <dbReference type="ChEBI" id="CHEBI:49883"/>
    </ligand>
</feature>
<dbReference type="EC" id="2.1.1.190" evidence="9"/>
<sequence length="454" mass="49265">MGGRRAVRRVAPVVSDPIEVTAMAHDGRGIASLDGKRVFIQGALPGETVSFQVNRRTRDYDEAEVVDVLTPAPERVVPRCAAYARCGGCSLQHMDPAAQILAKQQVLLDNLRHIGQVSPERVLPPLTGPVWGYRRKARLGVRWVRAKDRVLVGFRERRSSFIAEAARCEVLDETVGGQLEPLAALIGGLSIADRLPQIEVAVTDTLTVLVLRVLDAPNAADLEALRAFGIAHQVQFWLQPKGPDSAAPIPGAWAPEHVLGYRLPQDVLEMRFRPHDFTQVNEAMNRAMVAQAMALLDPAPNHRLLDLFCGLGNFTLPMARRTREVVGVEGDADLVAQARSNAERHGLTHARFLMANLYDTAALDPAPWGADAFDGVLLDPPRSGAREVLAAVAATGARRVVYVSCHPATLARDAGDLVRLHGFQLEAAGVMDMFPHTGHVESVALFVREGGRGT</sequence>
<evidence type="ECO:0000313" key="14">
    <source>
        <dbReference type="Proteomes" id="UP000297890"/>
    </source>
</evidence>
<dbReference type="FunFam" id="2.40.50.140:FF:000097">
    <property type="entry name" value="23S rRNA (uracil(1939)-C(5))-methyltransferase RlmD"/>
    <property type="match status" value="1"/>
</dbReference>
<evidence type="ECO:0000256" key="4">
    <source>
        <dbReference type="ARBA" id="ARBA00022679"/>
    </source>
</evidence>
<dbReference type="PROSITE" id="PS51687">
    <property type="entry name" value="SAM_MT_RNA_M5U"/>
    <property type="match status" value="1"/>
</dbReference>
<keyword evidence="1 9" id="KW-0004">4Fe-4S</keyword>
<evidence type="ECO:0000256" key="7">
    <source>
        <dbReference type="ARBA" id="ARBA00023004"/>
    </source>
</evidence>
<evidence type="ECO:0000256" key="5">
    <source>
        <dbReference type="ARBA" id="ARBA00022691"/>
    </source>
</evidence>
<dbReference type="CDD" id="cd02440">
    <property type="entry name" value="AdoMet_MTases"/>
    <property type="match status" value="1"/>
</dbReference>
<accession>A0A4Z0FBD7</accession>
<dbReference type="Proteomes" id="UP000297890">
    <property type="component" value="Unassembled WGS sequence"/>
</dbReference>
<dbReference type="PROSITE" id="PS01230">
    <property type="entry name" value="TRMA_1"/>
    <property type="match status" value="1"/>
</dbReference>
<dbReference type="Pfam" id="PF05958">
    <property type="entry name" value="tRNA_U5-meth_tr"/>
    <property type="match status" value="1"/>
</dbReference>
<evidence type="ECO:0000256" key="3">
    <source>
        <dbReference type="ARBA" id="ARBA00022603"/>
    </source>
</evidence>
<reference evidence="13 14" key="1">
    <citation type="journal article" date="2019" name="ISME J.">
        <title>Candidatus Macondimonas diazotrophica, a novel gammaproteobacterial genus dominating crude-oil-contaminated coastal sediments.</title>
        <authorList>
            <person name="Karthikeyan S."/>
            <person name="Konstantinidis K."/>
        </authorList>
    </citation>
    <scope>NUCLEOTIDE SEQUENCE [LARGE SCALE GENOMIC DNA]</scope>
    <source>
        <strain evidence="13 14">KTK01</strain>
    </source>
</reference>
<dbReference type="GO" id="GO:0070475">
    <property type="term" value="P:rRNA base methylation"/>
    <property type="evidence" value="ECO:0007669"/>
    <property type="project" value="TreeGrafter"/>
</dbReference>
<comment type="caution">
    <text evidence="13">The sequence shown here is derived from an EMBL/GenBank/DDBJ whole genome shotgun (WGS) entry which is preliminary data.</text>
</comment>
<evidence type="ECO:0000256" key="8">
    <source>
        <dbReference type="ARBA" id="ARBA00023014"/>
    </source>
</evidence>
<dbReference type="Gene3D" id="3.40.50.150">
    <property type="entry name" value="Vaccinia Virus protein VP39"/>
    <property type="match status" value="1"/>
</dbReference>
<evidence type="ECO:0000256" key="9">
    <source>
        <dbReference type="HAMAP-Rule" id="MF_01010"/>
    </source>
</evidence>
<dbReference type="GO" id="GO:0003723">
    <property type="term" value="F:RNA binding"/>
    <property type="evidence" value="ECO:0007669"/>
    <property type="project" value="InterPro"/>
</dbReference>
<feature type="binding site" evidence="9">
    <location>
        <position position="86"/>
    </location>
    <ligand>
        <name>[4Fe-4S] cluster</name>
        <dbReference type="ChEBI" id="CHEBI:49883"/>
    </ligand>
</feature>
<dbReference type="Gene3D" id="2.40.50.1070">
    <property type="match status" value="1"/>
</dbReference>
<dbReference type="GO" id="GO:0005506">
    <property type="term" value="F:iron ion binding"/>
    <property type="evidence" value="ECO:0007669"/>
    <property type="project" value="UniProtKB-UniRule"/>
</dbReference>
<keyword evidence="7 9" id="KW-0408">Iron</keyword>
<evidence type="ECO:0000256" key="6">
    <source>
        <dbReference type="ARBA" id="ARBA00022723"/>
    </source>
</evidence>
<keyword evidence="3 9" id="KW-0489">Methyltransferase</keyword>
<feature type="binding site" evidence="9">
    <location>
        <position position="168"/>
    </location>
    <ligand>
        <name>[4Fe-4S] cluster</name>
        <dbReference type="ChEBI" id="CHEBI:49883"/>
    </ligand>
</feature>
<feature type="binding site" evidence="9 10">
    <location>
        <position position="329"/>
    </location>
    <ligand>
        <name>S-adenosyl-L-methionine</name>
        <dbReference type="ChEBI" id="CHEBI:59789"/>
    </ligand>
</feature>
<dbReference type="Gene3D" id="2.40.50.140">
    <property type="entry name" value="Nucleic acid-binding proteins"/>
    <property type="match status" value="1"/>
</dbReference>
<dbReference type="InterPro" id="IPR030391">
    <property type="entry name" value="MeTrfase_TrmA_CS"/>
</dbReference>
<dbReference type="RefSeq" id="WP_135280743.1">
    <property type="nucleotide sequence ID" value="NZ_SRIO01000002.1"/>
</dbReference>
<feature type="binding site" evidence="9">
    <location>
        <position position="356"/>
    </location>
    <ligand>
        <name>S-adenosyl-L-methionine</name>
        <dbReference type="ChEBI" id="CHEBI:59789"/>
    </ligand>
</feature>
<protein>
    <recommendedName>
        <fullName evidence="9">23S rRNA (uracil(1939)-C(5))-methyltransferase RlmD</fullName>
        <ecNumber evidence="9">2.1.1.190</ecNumber>
    </recommendedName>
    <alternativeName>
        <fullName evidence="9">23S rRNA(m5U1939)-methyltransferase</fullName>
    </alternativeName>
</protein>
<feature type="binding site" evidence="9">
    <location>
        <position position="89"/>
    </location>
    <ligand>
        <name>[4Fe-4S] cluster</name>
        <dbReference type="ChEBI" id="CHEBI:49883"/>
    </ligand>
</feature>
<dbReference type="AlphaFoldDB" id="A0A4Z0FBD7"/>
<dbReference type="InterPro" id="IPR010280">
    <property type="entry name" value="U5_MeTrfase_fam"/>
</dbReference>
<dbReference type="PROSITE" id="PS50926">
    <property type="entry name" value="TRAM"/>
    <property type="match status" value="1"/>
</dbReference>
<dbReference type="EMBL" id="SRIO01000002">
    <property type="protein sequence ID" value="TFZ83816.1"/>
    <property type="molecule type" value="Genomic_DNA"/>
</dbReference>
<evidence type="ECO:0000259" key="12">
    <source>
        <dbReference type="PROSITE" id="PS50926"/>
    </source>
</evidence>
<feature type="binding site" evidence="9 10">
    <location>
        <position position="379"/>
    </location>
    <ligand>
        <name>S-adenosyl-L-methionine</name>
        <dbReference type="ChEBI" id="CHEBI:59789"/>
    </ligand>
</feature>
<keyword evidence="2 9" id="KW-0698">rRNA processing</keyword>
<feature type="binding site" evidence="9 10">
    <location>
        <position position="308"/>
    </location>
    <ligand>
        <name>S-adenosyl-L-methionine</name>
        <dbReference type="ChEBI" id="CHEBI:59789"/>
    </ligand>
</feature>
<feature type="domain" description="TRAM" evidence="12">
    <location>
        <begin position="4"/>
        <end position="67"/>
    </location>
</feature>
<dbReference type="InterPro" id="IPR012340">
    <property type="entry name" value="NA-bd_OB-fold"/>
</dbReference>
<comment type="similarity">
    <text evidence="9">Belongs to the class I-like SAM-binding methyltransferase superfamily. RNA M5U methyltransferase family. RlmD subfamily.</text>
</comment>
<dbReference type="GO" id="GO:0051539">
    <property type="term" value="F:4 iron, 4 sulfur cluster binding"/>
    <property type="evidence" value="ECO:0007669"/>
    <property type="project" value="UniProtKB-KW"/>
</dbReference>
<organism evidence="13 14">
    <name type="scientific">Candidatus Macondimonas diazotrophica</name>
    <dbReference type="NCBI Taxonomy" id="2305248"/>
    <lineage>
        <taxon>Bacteria</taxon>
        <taxon>Pseudomonadati</taxon>
        <taxon>Pseudomonadota</taxon>
        <taxon>Gammaproteobacteria</taxon>
        <taxon>Chromatiales</taxon>
        <taxon>Ectothiorhodospiraceae</taxon>
        <taxon>Candidatus Macondimonas</taxon>
    </lineage>
</organism>
<dbReference type="PROSITE" id="PS01231">
    <property type="entry name" value="TRMA_2"/>
    <property type="match status" value="1"/>
</dbReference>
<keyword evidence="4 9" id="KW-0808">Transferase</keyword>
<keyword evidence="14" id="KW-1185">Reference proteome</keyword>
<dbReference type="GO" id="GO:0070041">
    <property type="term" value="F:rRNA (uridine-C5-)-methyltransferase activity"/>
    <property type="evidence" value="ECO:0007669"/>
    <property type="project" value="UniProtKB-UniRule"/>
</dbReference>
<evidence type="ECO:0000256" key="1">
    <source>
        <dbReference type="ARBA" id="ARBA00022485"/>
    </source>
</evidence>
<feature type="binding site" evidence="9 10">
    <location>
        <position position="279"/>
    </location>
    <ligand>
        <name>S-adenosyl-L-methionine</name>
        <dbReference type="ChEBI" id="CHEBI:59789"/>
    </ligand>
</feature>
<feature type="active site" description="Nucleophile" evidence="9 10">
    <location>
        <position position="405"/>
    </location>
</feature>
<evidence type="ECO:0000313" key="13">
    <source>
        <dbReference type="EMBL" id="TFZ83816.1"/>
    </source>
</evidence>
<dbReference type="InterPro" id="IPR001566">
    <property type="entry name" value="23S_rRNA_MeTrfase_RlmD"/>
</dbReference>
<dbReference type="PANTHER" id="PTHR11061:SF49">
    <property type="entry name" value="23S RRNA (URACIL(1939)-C(5))-METHYLTRANSFERASE RLMD"/>
    <property type="match status" value="1"/>
</dbReference>
<dbReference type="SUPFAM" id="SSF50249">
    <property type="entry name" value="Nucleic acid-binding proteins"/>
    <property type="match status" value="1"/>
</dbReference>
<dbReference type="NCBIfam" id="TIGR00479">
    <property type="entry name" value="rumA"/>
    <property type="match status" value="1"/>
</dbReference>
<dbReference type="Pfam" id="PF01938">
    <property type="entry name" value="TRAM"/>
    <property type="match status" value="1"/>
</dbReference>
<dbReference type="SUPFAM" id="SSF53335">
    <property type="entry name" value="S-adenosyl-L-methionine-dependent methyltransferases"/>
    <property type="match status" value="1"/>
</dbReference>
<proteinExistence type="inferred from homology"/>
<dbReference type="InterPro" id="IPR030390">
    <property type="entry name" value="MeTrfase_TrmA_AS"/>
</dbReference>
<evidence type="ECO:0000256" key="10">
    <source>
        <dbReference type="PROSITE-ProRule" id="PRU01024"/>
    </source>
</evidence>
<comment type="function">
    <text evidence="9">Catalyzes the formation of 5-methyl-uridine at position 1939 (m5U1939) in 23S rRNA.</text>
</comment>
<dbReference type="InterPro" id="IPR029063">
    <property type="entry name" value="SAM-dependent_MTases_sf"/>
</dbReference>
<dbReference type="HAMAP" id="MF_01010">
    <property type="entry name" value="23SrRNA_methyltr_RlmD"/>
    <property type="match status" value="1"/>
</dbReference>
<dbReference type="NCBIfam" id="NF009639">
    <property type="entry name" value="PRK13168.1"/>
    <property type="match status" value="1"/>
</dbReference>
<name>A0A4Z0FBD7_9GAMM</name>